<dbReference type="EMBL" id="BOMF01000149">
    <property type="protein sequence ID" value="GID50426.1"/>
    <property type="molecule type" value="Genomic_DNA"/>
</dbReference>
<dbReference type="RefSeq" id="WP_204300466.1">
    <property type="nucleotide sequence ID" value="NZ_BAAAGQ010000037.1"/>
</dbReference>
<feature type="transmembrane region" description="Helical" evidence="1">
    <location>
        <begin position="28"/>
        <end position="46"/>
    </location>
</feature>
<proteinExistence type="predicted"/>
<name>A0ABQ3WWA0_9ACTN</name>
<protein>
    <recommendedName>
        <fullName evidence="3">Pectinacetylesterase</fullName>
    </recommendedName>
</protein>
<dbReference type="PANTHER" id="PTHR21562">
    <property type="entry name" value="NOTUM-RELATED"/>
    <property type="match status" value="1"/>
</dbReference>
<sequence length="414" mass="45665">MKAAKWIGAAVIGAAIIYGLYTNAAVTAAAIGAVLVLGFLYVYFIYFGRPNHVAGLDEITDHKWHTVDLGETTVSADGSSYAMFVRRGTSNNLVIHFSGGGACWDGETAARPIKPIGAVRGYTRDLKMFYFNSLTRLFPAALAGMANRRDTTNAFRDWNFVFVPYSTGDMHVGDTTNTYSHNGKTITIHHNGRNNCKAVLDWVYANFPAADKVMVSGESAGAWASACYVPQIADHYTDAKLYCLSDGAGIVTERWRDIVDTTWKADSAKTLGFDIGTDLYEDALLHRSDGATRTIKYLHSNTLYDDTLTRFGAALNHTSTETDGFIDDWAANTRASITRLDQSGLHYNFFLTDWGHKPGKHTTEHTLTTNEFYNKCTADGVLFSAWIKRNVIDDEDLSLGHELLASTTRARRPS</sequence>
<feature type="transmembrane region" description="Helical" evidence="1">
    <location>
        <begin position="6"/>
        <end position="21"/>
    </location>
</feature>
<dbReference type="InterPro" id="IPR004963">
    <property type="entry name" value="PAE/NOTUM"/>
</dbReference>
<keyword evidence="1" id="KW-0472">Membrane</keyword>
<dbReference type="SUPFAM" id="SSF53474">
    <property type="entry name" value="alpha/beta-Hydrolases"/>
    <property type="match status" value="1"/>
</dbReference>
<evidence type="ECO:0000313" key="2">
    <source>
        <dbReference type="EMBL" id="GID50426.1"/>
    </source>
</evidence>
<dbReference type="Pfam" id="PF03283">
    <property type="entry name" value="PAE"/>
    <property type="match status" value="1"/>
</dbReference>
<dbReference type="PANTHER" id="PTHR21562:SF83">
    <property type="entry name" value="PECTIN ACETYLESTERASE 4"/>
    <property type="match status" value="1"/>
</dbReference>
<accession>A0ABQ3WWA0</accession>
<evidence type="ECO:0000256" key="1">
    <source>
        <dbReference type="SAM" id="Phobius"/>
    </source>
</evidence>
<reference evidence="2" key="1">
    <citation type="submission" date="2021-01" db="EMBL/GenBank/DDBJ databases">
        <title>Whole genome shotgun sequence of Actinoplanes capillaceus NBRC 16408.</title>
        <authorList>
            <person name="Komaki H."/>
            <person name="Tamura T."/>
        </authorList>
    </citation>
    <scope>NUCLEOTIDE SEQUENCE [LARGE SCALE GENOMIC DNA]</scope>
    <source>
        <strain evidence="2">NBRC 16408</strain>
    </source>
</reference>
<keyword evidence="1" id="KW-1133">Transmembrane helix</keyword>
<gene>
    <name evidence="2" type="ORF">Aca07nite_77010</name>
</gene>
<evidence type="ECO:0008006" key="3">
    <source>
        <dbReference type="Google" id="ProtNLM"/>
    </source>
</evidence>
<dbReference type="InterPro" id="IPR029058">
    <property type="entry name" value="AB_hydrolase_fold"/>
</dbReference>
<comment type="caution">
    <text evidence="2">The sequence shown here is derived from an EMBL/GenBank/DDBJ whole genome shotgun (WGS) entry which is preliminary data.</text>
</comment>
<organism evidence="2">
    <name type="scientific">Actinoplanes campanulatus</name>
    <dbReference type="NCBI Taxonomy" id="113559"/>
    <lineage>
        <taxon>Bacteria</taxon>
        <taxon>Bacillati</taxon>
        <taxon>Actinomycetota</taxon>
        <taxon>Actinomycetes</taxon>
        <taxon>Micromonosporales</taxon>
        <taxon>Micromonosporaceae</taxon>
        <taxon>Actinoplanes</taxon>
    </lineage>
</organism>
<keyword evidence="1" id="KW-0812">Transmembrane</keyword>